<proteinExistence type="predicted"/>
<dbReference type="EMBL" id="WWCV01000040">
    <property type="protein sequence ID" value="MYN19114.1"/>
    <property type="molecule type" value="Genomic_DNA"/>
</dbReference>
<protein>
    <submittedName>
        <fullName evidence="2">Uncharacterized protein</fullName>
    </submittedName>
</protein>
<evidence type="ECO:0000313" key="3">
    <source>
        <dbReference type="Proteomes" id="UP000484875"/>
    </source>
</evidence>
<dbReference type="Proteomes" id="UP000484875">
    <property type="component" value="Unassembled WGS sequence"/>
</dbReference>
<name>A0A845HQH8_9BURK</name>
<dbReference type="RefSeq" id="WP_161091589.1">
    <property type="nucleotide sequence ID" value="NZ_WWCV01000040.1"/>
</dbReference>
<evidence type="ECO:0000256" key="1">
    <source>
        <dbReference type="SAM" id="SignalP"/>
    </source>
</evidence>
<organism evidence="2 3">
    <name type="scientific">Duganella vulcania</name>
    <dbReference type="NCBI Taxonomy" id="2692166"/>
    <lineage>
        <taxon>Bacteria</taxon>
        <taxon>Pseudomonadati</taxon>
        <taxon>Pseudomonadota</taxon>
        <taxon>Betaproteobacteria</taxon>
        <taxon>Burkholderiales</taxon>
        <taxon>Oxalobacteraceae</taxon>
        <taxon>Telluria group</taxon>
        <taxon>Duganella</taxon>
    </lineage>
</organism>
<accession>A0A845HQH8</accession>
<keyword evidence="3" id="KW-1185">Reference proteome</keyword>
<reference evidence="2 3" key="1">
    <citation type="submission" date="2019-12" db="EMBL/GenBank/DDBJ databases">
        <title>Novel species isolated from a subtropical stream in China.</title>
        <authorList>
            <person name="Lu H."/>
        </authorList>
    </citation>
    <scope>NUCLEOTIDE SEQUENCE [LARGE SCALE GENOMIC DNA]</scope>
    <source>
        <strain evidence="2 3">FT107W</strain>
    </source>
</reference>
<comment type="caution">
    <text evidence="2">The sequence shown here is derived from an EMBL/GenBank/DDBJ whole genome shotgun (WGS) entry which is preliminary data.</text>
</comment>
<evidence type="ECO:0000313" key="2">
    <source>
        <dbReference type="EMBL" id="MYN19114.1"/>
    </source>
</evidence>
<dbReference type="AlphaFoldDB" id="A0A845HQH8"/>
<sequence>MNKKLTLFLFAIGIGAASASAWANTCYHTCLVEYRMCIRSGQPTDNCQSDLYNCEDSCEGGIGG</sequence>
<gene>
    <name evidence="2" type="ORF">GTP81_20390</name>
</gene>
<keyword evidence="1" id="KW-0732">Signal</keyword>
<feature type="signal peptide" evidence="1">
    <location>
        <begin position="1"/>
        <end position="23"/>
    </location>
</feature>
<feature type="chain" id="PRO_5032792436" evidence="1">
    <location>
        <begin position="24"/>
        <end position="64"/>
    </location>
</feature>